<evidence type="ECO:0000313" key="4">
    <source>
        <dbReference type="Proteomes" id="UP000366872"/>
    </source>
</evidence>
<feature type="domain" description="VanZ-like" evidence="2">
    <location>
        <begin position="238"/>
        <end position="327"/>
    </location>
</feature>
<reference evidence="3 4" key="1">
    <citation type="submission" date="2019-04" db="EMBL/GenBank/DDBJ databases">
        <authorList>
            <person name="Van Vliet M D."/>
        </authorList>
    </citation>
    <scope>NUCLEOTIDE SEQUENCE [LARGE SCALE GENOMIC DNA]</scope>
    <source>
        <strain evidence="3 4">F1</strain>
    </source>
</reference>
<proteinExistence type="predicted"/>
<evidence type="ECO:0000259" key="2">
    <source>
        <dbReference type="Pfam" id="PF04892"/>
    </source>
</evidence>
<dbReference type="EMBL" id="CAAHFG010000002">
    <property type="protein sequence ID" value="VGO14820.1"/>
    <property type="molecule type" value="Genomic_DNA"/>
</dbReference>
<protein>
    <recommendedName>
        <fullName evidence="2">VanZ-like domain-containing protein</fullName>
    </recommendedName>
</protein>
<keyword evidence="1" id="KW-0812">Transmembrane</keyword>
<dbReference type="InterPro" id="IPR006976">
    <property type="entry name" value="VanZ-like"/>
</dbReference>
<dbReference type="Proteomes" id="UP000366872">
    <property type="component" value="Unassembled WGS sequence"/>
</dbReference>
<dbReference type="InterPro" id="IPR013320">
    <property type="entry name" value="ConA-like_dom_sf"/>
</dbReference>
<accession>A0A6C2U4B6</accession>
<sequence length="346" mass="37686">MKVVFRLALAVYLLAIAFFAFRPFQPIHGRTYPDAAPATNGVVCAGAALEDMEGSRLLRESLAKTGRMSLEVLLKSDALGQGGPARVISLSLHTMCRNFTLGQDGNGLAFRLRTSETDGNGMYPSLLVPQVFDENRFQHFVVTYDGGLVQLFVDGVLHPQSVELQGDFSNWGKNHLLTVGDEPSGVRPWKGRVAHFSVYDRALESREVELLKAGGDVPGAVYSFPVPNAMRPLRYRNLFVNTDPFFNLGDCVANIVAFVPLAPLLCVVFLARLRKPVAVVAVPLVAGFLISGVIELLQRGIMGRVPCLADLAYNVLGTLIGCGLLWLGLKHRGVSAMMRTEQGDME</sequence>
<feature type="transmembrane region" description="Helical" evidence="1">
    <location>
        <begin position="311"/>
        <end position="329"/>
    </location>
</feature>
<dbReference type="RefSeq" id="WP_136080444.1">
    <property type="nucleotide sequence ID" value="NZ_CAAHFG010000002.1"/>
</dbReference>
<keyword evidence="1" id="KW-1133">Transmembrane helix</keyword>
<dbReference type="SUPFAM" id="SSF49899">
    <property type="entry name" value="Concanavalin A-like lectins/glucanases"/>
    <property type="match status" value="1"/>
</dbReference>
<keyword evidence="1" id="KW-0472">Membrane</keyword>
<gene>
    <name evidence="3" type="ORF">PDESU_03389</name>
</gene>
<dbReference type="AlphaFoldDB" id="A0A6C2U4B6"/>
<name>A0A6C2U4B6_PONDE</name>
<dbReference type="Gene3D" id="2.60.120.200">
    <property type="match status" value="1"/>
</dbReference>
<evidence type="ECO:0000256" key="1">
    <source>
        <dbReference type="SAM" id="Phobius"/>
    </source>
</evidence>
<feature type="transmembrane region" description="Helical" evidence="1">
    <location>
        <begin position="278"/>
        <end position="299"/>
    </location>
</feature>
<evidence type="ECO:0000313" key="3">
    <source>
        <dbReference type="EMBL" id="VGO14820.1"/>
    </source>
</evidence>
<keyword evidence="4" id="KW-1185">Reference proteome</keyword>
<dbReference type="Pfam" id="PF13385">
    <property type="entry name" value="Laminin_G_3"/>
    <property type="match status" value="1"/>
</dbReference>
<dbReference type="Pfam" id="PF04892">
    <property type="entry name" value="VanZ"/>
    <property type="match status" value="1"/>
</dbReference>
<feature type="transmembrane region" description="Helical" evidence="1">
    <location>
        <begin position="252"/>
        <end position="271"/>
    </location>
</feature>
<organism evidence="3 4">
    <name type="scientific">Pontiella desulfatans</name>
    <dbReference type="NCBI Taxonomy" id="2750659"/>
    <lineage>
        <taxon>Bacteria</taxon>
        <taxon>Pseudomonadati</taxon>
        <taxon>Kiritimatiellota</taxon>
        <taxon>Kiritimatiellia</taxon>
        <taxon>Kiritimatiellales</taxon>
        <taxon>Pontiellaceae</taxon>
        <taxon>Pontiella</taxon>
    </lineage>
</organism>